<keyword evidence="2" id="KW-1185">Reference proteome</keyword>
<gene>
    <name evidence="1" type="ORF">ANN_10368</name>
</gene>
<reference evidence="1 2" key="1">
    <citation type="journal article" date="2022" name="Allergy">
        <title>Genome assembly and annotation of Periplaneta americana reveal a comprehensive cockroach allergen profile.</title>
        <authorList>
            <person name="Wang L."/>
            <person name="Xiong Q."/>
            <person name="Saelim N."/>
            <person name="Wang L."/>
            <person name="Nong W."/>
            <person name="Wan A.T."/>
            <person name="Shi M."/>
            <person name="Liu X."/>
            <person name="Cao Q."/>
            <person name="Hui J.H.L."/>
            <person name="Sookrung N."/>
            <person name="Leung T.F."/>
            <person name="Tungtrongchitr A."/>
            <person name="Tsui S.K.W."/>
        </authorList>
    </citation>
    <scope>NUCLEOTIDE SEQUENCE [LARGE SCALE GENOMIC DNA]</scope>
    <source>
        <strain evidence="1">PWHHKU_190912</strain>
    </source>
</reference>
<sequence>MNTKERFSTPDLTYHLNIHAVTLAVHVTSFRLISKFIENKLSDNAESFLTVRERILRVQFKVCHGSLYVVMWLADEPREFNLPTLPQRRITYVPEKLPKKYGVHSEEYLPIRTNYDDRKETNLVMSFTERDIPRPEPYLLHEWIYKDFRLKEEQLEMIQLNGVTRQVFIKCISTDIVEEILQITKRIIILLRTLSISRSRHKLSHNKTGKKVCLVDHVNDLISTVNQEHGTDDSYDTMFPDTLMDSEMTALIIRPYLKRQVNSRDPRLAIKKQTVTSKAKGNWTFTLNLQYIE</sequence>
<evidence type="ECO:0000313" key="1">
    <source>
        <dbReference type="EMBL" id="KAJ4448353.1"/>
    </source>
</evidence>
<proteinExistence type="predicted"/>
<name>A0ABQ8TR74_PERAM</name>
<comment type="caution">
    <text evidence="1">The sequence shown here is derived from an EMBL/GenBank/DDBJ whole genome shotgun (WGS) entry which is preliminary data.</text>
</comment>
<protein>
    <submittedName>
        <fullName evidence="1">Uncharacterized protein</fullName>
    </submittedName>
</protein>
<accession>A0ABQ8TR74</accession>
<dbReference type="Proteomes" id="UP001148838">
    <property type="component" value="Unassembled WGS sequence"/>
</dbReference>
<evidence type="ECO:0000313" key="2">
    <source>
        <dbReference type="Proteomes" id="UP001148838"/>
    </source>
</evidence>
<dbReference type="EMBL" id="JAJSOF020000005">
    <property type="protein sequence ID" value="KAJ4448353.1"/>
    <property type="molecule type" value="Genomic_DNA"/>
</dbReference>
<organism evidence="1 2">
    <name type="scientific">Periplaneta americana</name>
    <name type="common">American cockroach</name>
    <name type="synonym">Blatta americana</name>
    <dbReference type="NCBI Taxonomy" id="6978"/>
    <lineage>
        <taxon>Eukaryota</taxon>
        <taxon>Metazoa</taxon>
        <taxon>Ecdysozoa</taxon>
        <taxon>Arthropoda</taxon>
        <taxon>Hexapoda</taxon>
        <taxon>Insecta</taxon>
        <taxon>Pterygota</taxon>
        <taxon>Neoptera</taxon>
        <taxon>Polyneoptera</taxon>
        <taxon>Dictyoptera</taxon>
        <taxon>Blattodea</taxon>
        <taxon>Blattoidea</taxon>
        <taxon>Blattidae</taxon>
        <taxon>Blattinae</taxon>
        <taxon>Periplaneta</taxon>
    </lineage>
</organism>